<evidence type="ECO:0000256" key="6">
    <source>
        <dbReference type="ARBA" id="ARBA00022989"/>
    </source>
</evidence>
<comment type="similarity">
    <text evidence="2">Belongs to the binding-protein-dependent transport system permease family. FecCD subfamily.</text>
</comment>
<evidence type="ECO:0000256" key="3">
    <source>
        <dbReference type="ARBA" id="ARBA00022448"/>
    </source>
</evidence>
<dbReference type="GO" id="GO:0022857">
    <property type="term" value="F:transmembrane transporter activity"/>
    <property type="evidence" value="ECO:0007669"/>
    <property type="project" value="InterPro"/>
</dbReference>
<evidence type="ECO:0000256" key="8">
    <source>
        <dbReference type="SAM" id="MobiDB-lite"/>
    </source>
</evidence>
<dbReference type="EMBL" id="CP001620">
    <property type="protein sequence ID" value="ACR18674.1"/>
    <property type="molecule type" value="Genomic_DNA"/>
</dbReference>
<dbReference type="GO" id="GO:0005886">
    <property type="term" value="C:plasma membrane"/>
    <property type="evidence" value="ECO:0007669"/>
    <property type="project" value="UniProtKB-SubCell"/>
</dbReference>
<feature type="transmembrane region" description="Helical" evidence="9">
    <location>
        <begin position="99"/>
        <end position="119"/>
    </location>
</feature>
<dbReference type="FunFam" id="1.10.3470.10:FF:000001">
    <property type="entry name" value="Vitamin B12 ABC transporter permease BtuC"/>
    <property type="match status" value="1"/>
</dbReference>
<dbReference type="AlphaFoldDB" id="C4LLG9"/>
<organism evidence="10 11">
    <name type="scientific">Corynebacterium kroppenstedtii (strain DSM 44385 / JCM 11950 / CIP 105744 / CCUG 35717)</name>
    <dbReference type="NCBI Taxonomy" id="645127"/>
    <lineage>
        <taxon>Bacteria</taxon>
        <taxon>Bacillati</taxon>
        <taxon>Actinomycetota</taxon>
        <taxon>Actinomycetes</taxon>
        <taxon>Mycobacteriales</taxon>
        <taxon>Corynebacteriaceae</taxon>
        <taxon>Corynebacterium</taxon>
    </lineage>
</organism>
<evidence type="ECO:0000256" key="9">
    <source>
        <dbReference type="SAM" id="Phobius"/>
    </source>
</evidence>
<gene>
    <name evidence="10" type="ordered locus">ckrop_1965</name>
</gene>
<feature type="transmembrane region" description="Helical" evidence="9">
    <location>
        <begin position="350"/>
        <end position="368"/>
    </location>
</feature>
<dbReference type="PANTHER" id="PTHR30472">
    <property type="entry name" value="FERRIC ENTEROBACTIN TRANSPORT SYSTEM PERMEASE PROTEIN"/>
    <property type="match status" value="1"/>
</dbReference>
<evidence type="ECO:0000313" key="11">
    <source>
        <dbReference type="Proteomes" id="UP000001473"/>
    </source>
</evidence>
<dbReference type="Pfam" id="PF01032">
    <property type="entry name" value="FecCD"/>
    <property type="match status" value="1"/>
</dbReference>
<protein>
    <submittedName>
        <fullName evidence="10">ABC-type transport system, permease protein</fullName>
    </submittedName>
</protein>
<reference evidence="10 11" key="1">
    <citation type="journal article" date="2008" name="J. Biotechnol.">
        <title>Ultrafast pyrosequencing of Corynebacterium kroppenstedtii DSM44385 revealed insights into the physiology of a lipophilic corynebacterium that lacks mycolic acids.</title>
        <authorList>
            <person name="Tauch A."/>
            <person name="Schneider J."/>
            <person name="Szczepanowski R."/>
            <person name="Tilker A."/>
            <person name="Viehoever P."/>
            <person name="Gartemann K.-H."/>
            <person name="Arnold W."/>
            <person name="Blom J."/>
            <person name="Brinkrolf K."/>
            <person name="Brune I."/>
            <person name="Goetker S."/>
            <person name="Weisshaar B."/>
            <person name="Goesmann A."/>
            <person name="Droege M."/>
            <person name="Puehler A."/>
        </authorList>
    </citation>
    <scope>NUCLEOTIDE SEQUENCE [LARGE SCALE GENOMIC DNA]</scope>
    <source>
        <strain evidence="11">DSM 44385 / JCM 11950 / CIP 105744 / CCUG 35717</strain>
    </source>
</reference>
<name>C4LLG9_CORK4</name>
<dbReference type="Proteomes" id="UP000001473">
    <property type="component" value="Chromosome"/>
</dbReference>
<feature type="transmembrane region" description="Helical" evidence="9">
    <location>
        <begin position="242"/>
        <end position="263"/>
    </location>
</feature>
<dbReference type="CDD" id="cd06550">
    <property type="entry name" value="TM_ABC_iron-siderophores_like"/>
    <property type="match status" value="1"/>
</dbReference>
<proteinExistence type="inferred from homology"/>
<dbReference type="InterPro" id="IPR037294">
    <property type="entry name" value="ABC_BtuC-like"/>
</dbReference>
<dbReference type="GO" id="GO:0033214">
    <property type="term" value="P:siderophore-iron import into cell"/>
    <property type="evidence" value="ECO:0007669"/>
    <property type="project" value="TreeGrafter"/>
</dbReference>
<keyword evidence="7 9" id="KW-0472">Membrane</keyword>
<dbReference type="HOGENOM" id="CLU_013016_0_1_11"/>
<keyword evidence="5 9" id="KW-0812">Transmembrane</keyword>
<dbReference type="STRING" id="645127.ckrop_1965"/>
<evidence type="ECO:0000256" key="7">
    <source>
        <dbReference type="ARBA" id="ARBA00023136"/>
    </source>
</evidence>
<feature type="transmembrane region" description="Helical" evidence="9">
    <location>
        <begin position="131"/>
        <end position="152"/>
    </location>
</feature>
<dbReference type="SUPFAM" id="SSF81345">
    <property type="entry name" value="ABC transporter involved in vitamin B12 uptake, BtuC"/>
    <property type="match status" value="1"/>
</dbReference>
<keyword evidence="11" id="KW-1185">Reference proteome</keyword>
<keyword evidence="6 9" id="KW-1133">Transmembrane helix</keyword>
<dbReference type="eggNOG" id="COG0609">
    <property type="taxonomic scope" value="Bacteria"/>
</dbReference>
<feature type="transmembrane region" description="Helical" evidence="9">
    <location>
        <begin position="190"/>
        <end position="210"/>
    </location>
</feature>
<sequence>MNNGCTSSPPRTSSRRRIRGVSFGRRSRRDPSEHTPRRAPLWLFLLIGAAALIISLIASTTFGSAQYDVSQVWSVIRAHFGGAGTPDASLDSVVWDLRAPRGVLAAIVGAGLALAGVAIQTLVRNPLADPYLLGISSGASVGATSVITLGWFSSFGLFALTGGALAGAIAATLTVYFVAMGQGGLTPLRLVLSGVVISAAFSAIANFMIFKSPYGQAAQGVMFWMLGSVAGATWSKLWIPSAIVAVTFALLMAVSSQLDALAAGPDTAAALGINVAVLRQCLFFLQAILVGALVAVSGGIGFVGLVIPHIARLLVGPRHRRLVPAAMLCGAIFLVWVDVLARVAAIPQEIPLGVVTGIIGAPVFLILMRRSHYRFGGQE</sequence>
<feature type="transmembrane region" description="Helical" evidence="9">
    <location>
        <begin position="322"/>
        <end position="344"/>
    </location>
</feature>
<evidence type="ECO:0000256" key="2">
    <source>
        <dbReference type="ARBA" id="ARBA00007935"/>
    </source>
</evidence>
<dbReference type="Gene3D" id="1.10.3470.10">
    <property type="entry name" value="ABC transporter involved in vitamin B12 uptake, BtuC"/>
    <property type="match status" value="1"/>
</dbReference>
<feature type="region of interest" description="Disordered" evidence="8">
    <location>
        <begin position="1"/>
        <end position="35"/>
    </location>
</feature>
<comment type="subcellular location">
    <subcellularLocation>
        <location evidence="1">Cell membrane</location>
        <topology evidence="1">Multi-pass membrane protein</topology>
    </subcellularLocation>
</comment>
<evidence type="ECO:0000256" key="1">
    <source>
        <dbReference type="ARBA" id="ARBA00004651"/>
    </source>
</evidence>
<evidence type="ECO:0000256" key="5">
    <source>
        <dbReference type="ARBA" id="ARBA00022692"/>
    </source>
</evidence>
<evidence type="ECO:0000256" key="4">
    <source>
        <dbReference type="ARBA" id="ARBA00022475"/>
    </source>
</evidence>
<keyword evidence="3" id="KW-0813">Transport</keyword>
<dbReference type="KEGG" id="ckp:ckrop_1965"/>
<dbReference type="PANTHER" id="PTHR30472:SF67">
    <property type="entry name" value="PERMEASE OF ABC TRANSPORTER-RELATED"/>
    <property type="match status" value="1"/>
</dbReference>
<evidence type="ECO:0000313" key="10">
    <source>
        <dbReference type="EMBL" id="ACR18674.1"/>
    </source>
</evidence>
<feature type="transmembrane region" description="Helical" evidence="9">
    <location>
        <begin position="39"/>
        <end position="58"/>
    </location>
</feature>
<feature type="transmembrane region" description="Helical" evidence="9">
    <location>
        <begin position="283"/>
        <end position="310"/>
    </location>
</feature>
<feature type="compositionally biased region" description="Low complexity" evidence="8">
    <location>
        <begin position="1"/>
        <end position="12"/>
    </location>
</feature>
<dbReference type="InterPro" id="IPR000522">
    <property type="entry name" value="ABC_transptr_permease_BtuC"/>
</dbReference>
<keyword evidence="4" id="KW-1003">Cell membrane</keyword>
<feature type="transmembrane region" description="Helical" evidence="9">
    <location>
        <begin position="158"/>
        <end position="178"/>
    </location>
</feature>
<accession>C4LLG9</accession>